<name>A0A7J9PHT7_METMI</name>
<reference evidence="2 3" key="1">
    <citation type="submission" date="2020-07" db="EMBL/GenBank/DDBJ databases">
        <title>Genomic Encyclopedia of Type Strains, Phase IV (KMG-V): Genome sequencing to study the core and pangenomes of soil and plant-associated prokaryotes.</title>
        <authorList>
            <person name="Whitman W."/>
        </authorList>
    </citation>
    <scope>NUCLEOTIDE SEQUENCE [LARGE SCALE GENOMIC DNA]</scope>
    <source>
        <strain evidence="2 3">C8</strain>
    </source>
</reference>
<proteinExistence type="predicted"/>
<evidence type="ECO:0000313" key="3">
    <source>
        <dbReference type="Proteomes" id="UP000533207"/>
    </source>
</evidence>
<accession>A0A7J9PHT7</accession>
<keyword evidence="1" id="KW-1133">Transmembrane helix</keyword>
<comment type="caution">
    <text evidence="2">The sequence shown here is derived from an EMBL/GenBank/DDBJ whole genome shotgun (WGS) entry which is preliminary data.</text>
</comment>
<feature type="transmembrane region" description="Helical" evidence="1">
    <location>
        <begin position="6"/>
        <end position="29"/>
    </location>
</feature>
<keyword evidence="1" id="KW-0812">Transmembrane</keyword>
<evidence type="ECO:0000313" key="2">
    <source>
        <dbReference type="EMBL" id="MBA2862795.1"/>
    </source>
</evidence>
<dbReference type="AlphaFoldDB" id="A0A7J9PHT7"/>
<evidence type="ECO:0000256" key="1">
    <source>
        <dbReference type="SAM" id="Phobius"/>
    </source>
</evidence>
<dbReference type="Proteomes" id="UP000533207">
    <property type="component" value="Unassembled WGS sequence"/>
</dbReference>
<keyword evidence="1" id="KW-0472">Membrane</keyword>
<organism evidence="2 3">
    <name type="scientific">Methanococcus maripaludis</name>
    <name type="common">Methanococcus deltae</name>
    <dbReference type="NCBI Taxonomy" id="39152"/>
    <lineage>
        <taxon>Archaea</taxon>
        <taxon>Methanobacteriati</taxon>
        <taxon>Methanobacteriota</taxon>
        <taxon>Methanomada group</taxon>
        <taxon>Methanococci</taxon>
        <taxon>Methanococcales</taxon>
        <taxon>Methanococcaceae</taxon>
        <taxon>Methanococcus</taxon>
    </lineage>
</organism>
<gene>
    <name evidence="2" type="ORF">HNP90_001692</name>
</gene>
<protein>
    <submittedName>
        <fullName evidence="2">Uncharacterized protein</fullName>
    </submittedName>
</protein>
<dbReference type="EMBL" id="JACDUL010000004">
    <property type="protein sequence ID" value="MBA2862795.1"/>
    <property type="molecule type" value="Genomic_DNA"/>
</dbReference>
<sequence>MINLDPSVLTILVLISIVLNVFLFMKLVVLKGELEGIKQSTRLTNDEVNKLQERIKSIKLR</sequence>